<protein>
    <submittedName>
        <fullName evidence="2">Uncharacterized protein</fullName>
    </submittedName>
</protein>
<evidence type="ECO:0000256" key="1">
    <source>
        <dbReference type="SAM" id="Phobius"/>
    </source>
</evidence>
<name>Q482C0_COLP3</name>
<dbReference type="HOGENOM" id="CLU_2205559_0_0_6"/>
<feature type="transmembrane region" description="Helical" evidence="1">
    <location>
        <begin position="80"/>
        <end position="101"/>
    </location>
</feature>
<dbReference type="KEGG" id="cps:CPS_2380"/>
<gene>
    <name evidence="2" type="ordered locus">CPS_2380</name>
</gene>
<reference evidence="2" key="1">
    <citation type="journal article" date="2005" name="Proc. Natl. Acad. Sci. U.S.A.">
        <title>The psychrophilic lifestyle as revealed by the genome sequence of Colwellia psychrerythraea 34H through genomic and proteomic analyses.</title>
        <authorList>
            <person name="Methe B.A."/>
            <person name="Nelson K.E."/>
            <person name="Deming J.W."/>
            <person name="Momen B."/>
            <person name="Melamud E."/>
            <person name="Zhang X."/>
            <person name="Moult J."/>
            <person name="Madupu R."/>
            <person name="Nelson W.C."/>
            <person name="Dodson R.J."/>
            <person name="Brinkac L.M."/>
            <person name="Daugherty S.C."/>
            <person name="Durkin A.S."/>
            <person name="DeBoy R.T."/>
            <person name="Kolonay J.F."/>
            <person name="Sullivan S.A."/>
            <person name="Zhou L."/>
            <person name="Davidsen T.M."/>
            <person name="Wu M."/>
            <person name="Huston A.L."/>
            <person name="Lewis M."/>
            <person name="Weaver B."/>
            <person name="Weidman J.F."/>
            <person name="Khouri H."/>
            <person name="Utterback T.R."/>
            <person name="Feldblyum T.V."/>
            <person name="Fraser C.M."/>
        </authorList>
    </citation>
    <scope>NUCLEOTIDE SEQUENCE [LARGE SCALE GENOMIC DNA]</scope>
    <source>
        <strain evidence="2">34H</strain>
    </source>
</reference>
<keyword evidence="1" id="KW-1133">Transmembrane helix</keyword>
<accession>Q482C0</accession>
<keyword evidence="1" id="KW-0812">Transmembrane</keyword>
<organism evidence="2 3">
    <name type="scientific">Colwellia psychrerythraea (strain 34H / ATCC BAA-681)</name>
    <name type="common">Vibrio psychroerythus</name>
    <dbReference type="NCBI Taxonomy" id="167879"/>
    <lineage>
        <taxon>Bacteria</taxon>
        <taxon>Pseudomonadati</taxon>
        <taxon>Pseudomonadota</taxon>
        <taxon>Gammaproteobacteria</taxon>
        <taxon>Alteromonadales</taxon>
        <taxon>Colwelliaceae</taxon>
        <taxon>Colwellia</taxon>
    </lineage>
</organism>
<evidence type="ECO:0000313" key="2">
    <source>
        <dbReference type="EMBL" id="AAZ27625.1"/>
    </source>
</evidence>
<dbReference type="EMBL" id="CP000083">
    <property type="protein sequence ID" value="AAZ27625.1"/>
    <property type="molecule type" value="Genomic_DNA"/>
</dbReference>
<keyword evidence="1" id="KW-0472">Membrane</keyword>
<sequence length="107" mass="13033">MDGKDSTVYNFFHKKIFHFKTYLTILFRIRIFCLNKKHPCHRPRYITNNTPYSILLLFIKSYFTLIFTQRRITSESKKSCLYIIINVAYVSFTTSYYNLIINRHNHH</sequence>
<proteinExistence type="predicted"/>
<evidence type="ECO:0000313" key="3">
    <source>
        <dbReference type="Proteomes" id="UP000000547"/>
    </source>
</evidence>
<dbReference type="AlphaFoldDB" id="Q482C0"/>
<feature type="transmembrane region" description="Helical" evidence="1">
    <location>
        <begin position="51"/>
        <end position="68"/>
    </location>
</feature>
<dbReference type="Proteomes" id="UP000000547">
    <property type="component" value="Chromosome"/>
</dbReference>
<dbReference type="STRING" id="167879.CPS_2380"/>